<dbReference type="PANTHER" id="PTHR15131:SF3">
    <property type="entry name" value="SNRNA-ACTIVATING PROTEIN COMPLEX SUBUNIT 1"/>
    <property type="match status" value="1"/>
</dbReference>
<dbReference type="PANTHER" id="PTHR15131">
    <property type="entry name" value="SMALL NUCLEAR RNA ACTIVATING COMPLEX, POLYPEPTIDE 1"/>
    <property type="match status" value="1"/>
</dbReference>
<dbReference type="STRING" id="205130.ENSMAMP00000022221"/>
<feature type="region of interest" description="Disordered" evidence="1">
    <location>
        <begin position="267"/>
        <end position="300"/>
    </location>
</feature>
<reference evidence="2" key="1">
    <citation type="submission" date="2025-08" db="UniProtKB">
        <authorList>
            <consortium name="Ensembl"/>
        </authorList>
    </citation>
    <scope>IDENTIFICATION</scope>
</reference>
<reference evidence="2" key="2">
    <citation type="submission" date="2025-09" db="UniProtKB">
        <authorList>
            <consortium name="Ensembl"/>
        </authorList>
    </citation>
    <scope>IDENTIFICATION</scope>
</reference>
<protein>
    <submittedName>
        <fullName evidence="2">snRNA-activating protein complex subunit 1-like</fullName>
    </submittedName>
</protein>
<dbReference type="Ensembl" id="ENSMAMT00000022791.2">
    <property type="protein sequence ID" value="ENSMAMP00000022221.2"/>
    <property type="gene ID" value="ENSMAMG00000014955.2"/>
</dbReference>
<dbReference type="Pfam" id="PF09808">
    <property type="entry name" value="SNAPC1"/>
    <property type="match status" value="1"/>
</dbReference>
<dbReference type="GO" id="GO:0042796">
    <property type="term" value="P:snRNA transcription by RNA polymerase III"/>
    <property type="evidence" value="ECO:0007669"/>
    <property type="project" value="TreeGrafter"/>
</dbReference>
<dbReference type="Proteomes" id="UP000261640">
    <property type="component" value="Unplaced"/>
</dbReference>
<dbReference type="AlphaFoldDB" id="A0A3Q3MH91"/>
<evidence type="ECO:0000256" key="1">
    <source>
        <dbReference type="SAM" id="MobiDB-lite"/>
    </source>
</evidence>
<dbReference type="GO" id="GO:0042795">
    <property type="term" value="P:snRNA transcription by RNA polymerase II"/>
    <property type="evidence" value="ECO:0007669"/>
    <property type="project" value="TreeGrafter"/>
</dbReference>
<keyword evidence="3" id="KW-1185">Reference proteome</keyword>
<dbReference type="GO" id="GO:0043565">
    <property type="term" value="F:sequence-specific DNA binding"/>
    <property type="evidence" value="ECO:0007669"/>
    <property type="project" value="TreeGrafter"/>
</dbReference>
<accession>A0A3Q3MH91</accession>
<sequence>MTGSVFWKDVEELLARFQQTDSIRYEVFSAIWREMSFSDVFTGVVSTGEMKRFCRVTMATAMKYFLPPYTYQIRVGALYLTFGFYHTQLAVPPVNARLALKDWAHVQKFLKDSVHAGHYDVVYIYHKLVAAKAIHYTAMPHFLTFQKQRKPKKDPVCAEFLGRTTAVRELISTEFLDELTNVQSHYNKLKEATVDIKCQVTMAHRDFTTRLSDCVSEFTTWQLRTFSQDSQDRYSGDDEEKPVEGKSSGSSRARLLSSIKHKSYSSFEGASKSRRHRQAEVVDSSSSGAEQVRETSRRKKVPSLRARTWKTLGVVQEEKKLQAWLLSAPDNLERLPAKRLVFNWSSLICK</sequence>
<name>A0A3Q3MH91_9TELE</name>
<dbReference type="GeneTree" id="ENSGT00390000018691"/>
<organism evidence="2 3">
    <name type="scientific">Mastacembelus armatus</name>
    <name type="common">zig-zag eel</name>
    <dbReference type="NCBI Taxonomy" id="205130"/>
    <lineage>
        <taxon>Eukaryota</taxon>
        <taxon>Metazoa</taxon>
        <taxon>Chordata</taxon>
        <taxon>Craniata</taxon>
        <taxon>Vertebrata</taxon>
        <taxon>Euteleostomi</taxon>
        <taxon>Actinopterygii</taxon>
        <taxon>Neopterygii</taxon>
        <taxon>Teleostei</taxon>
        <taxon>Neoteleostei</taxon>
        <taxon>Acanthomorphata</taxon>
        <taxon>Anabantaria</taxon>
        <taxon>Synbranchiformes</taxon>
        <taxon>Mastacembelidae</taxon>
        <taxon>Mastacembelus</taxon>
    </lineage>
</organism>
<evidence type="ECO:0000313" key="3">
    <source>
        <dbReference type="Proteomes" id="UP000261640"/>
    </source>
</evidence>
<dbReference type="InterPro" id="IPR019188">
    <property type="entry name" value="SNAPC1"/>
</dbReference>
<proteinExistence type="predicted"/>
<evidence type="ECO:0000313" key="2">
    <source>
        <dbReference type="Ensembl" id="ENSMAMP00000022221.2"/>
    </source>
</evidence>
<feature type="region of interest" description="Disordered" evidence="1">
    <location>
        <begin position="230"/>
        <end position="252"/>
    </location>
</feature>
<dbReference type="InParanoid" id="A0A3Q3MH91"/>
<dbReference type="GO" id="GO:0019185">
    <property type="term" value="C:snRNA-activating protein complex"/>
    <property type="evidence" value="ECO:0007669"/>
    <property type="project" value="TreeGrafter"/>
</dbReference>